<protein>
    <submittedName>
        <fullName evidence="3">Flagellar hook-length control protein FliK</fullName>
    </submittedName>
</protein>
<dbReference type="Pfam" id="PF02120">
    <property type="entry name" value="Flg_hook"/>
    <property type="match status" value="1"/>
</dbReference>
<evidence type="ECO:0000259" key="2">
    <source>
        <dbReference type="Pfam" id="PF02120"/>
    </source>
</evidence>
<dbReference type="EMBL" id="CP043617">
    <property type="protein sequence ID" value="QFR50353.1"/>
    <property type="molecule type" value="Genomic_DNA"/>
</dbReference>
<dbReference type="KEGG" id="sulg:FJR48_11700"/>
<keyword evidence="3" id="KW-0966">Cell projection</keyword>
<name>A0A5P8P3L5_9BACT</name>
<keyword evidence="3" id="KW-0282">Flagellum</keyword>
<feature type="compositionally biased region" description="Low complexity" evidence="1">
    <location>
        <begin position="447"/>
        <end position="470"/>
    </location>
</feature>
<feature type="compositionally biased region" description="Polar residues" evidence="1">
    <location>
        <begin position="213"/>
        <end position="226"/>
    </location>
</feature>
<reference evidence="3 4" key="1">
    <citation type="submission" date="2019-09" db="EMBL/GenBank/DDBJ databases">
        <title>Sulfurimonas gotlandica sp. nov., a chemoautotrophic and psychrotolerant epsilonproteobacterium isolated from a pelagic redoxcline, and an emended description of the genus Sulfurimonas.</title>
        <authorList>
            <person name="Wang S."/>
            <person name="Jiang L."/>
            <person name="Shao S."/>
        </authorList>
    </citation>
    <scope>NUCLEOTIDE SEQUENCE [LARGE SCALE GENOMIC DNA]</scope>
    <source>
        <strain evidence="3 4">GYSZ_1</strain>
    </source>
</reference>
<dbReference type="OrthoDB" id="5362877at2"/>
<gene>
    <name evidence="3" type="ORF">FJR48_11700</name>
</gene>
<accession>A0A5P8P3L5</accession>
<sequence>MIVVGNKSDSKSASPLSLSTPNETQKTKGALSFSELLHGVKDKNSKTLQKGPVVLALDAKQGDAKTILNSKEETLSSLLKNEGIEINPSATKELSSSELKQLIKDAKNYLKDQITQTDGYKKSQIKELPKTLKGLAELAKKFDINISKITVEEVQAHKVSKNISSESLVELKNNEKSEKTIDKKQNSKNTDLDTEAVDVKANTKKVSTKETQQKSQVQDLDIQQQNTKVKTEAKASTAVEASKQTPLFKAQSAPQSVTTEQTLQAREFKVAEPKTAKERADDTLKLLLRGEKALKVDGNSKLTSDFSVATARVIAPGAATEAQKSLESLLRGEAGEQSASKTDALGTLKADSFEVKLNEAKQMTKYLSQDVKQAIDNYKAPFTRVKVQLNPQKLGEVDLTVIQRGKNLHVNITSNNAAINALSMNANDLKVQLNNNGIQNASLNFNSGSSDGSQANQQQQNHRQNQQASQEYSYYDSEDQQEEILSSLEIVVPNYA</sequence>
<dbReference type="InterPro" id="IPR038610">
    <property type="entry name" value="FliK-like_C_sf"/>
</dbReference>
<dbReference type="InterPro" id="IPR021136">
    <property type="entry name" value="Flagellar_hook_control-like_C"/>
</dbReference>
<dbReference type="Proteomes" id="UP000326944">
    <property type="component" value="Chromosome"/>
</dbReference>
<feature type="region of interest" description="Disordered" evidence="1">
    <location>
        <begin position="239"/>
        <end position="259"/>
    </location>
</feature>
<feature type="region of interest" description="Disordered" evidence="1">
    <location>
        <begin position="175"/>
        <end position="226"/>
    </location>
</feature>
<dbReference type="Gene3D" id="3.30.750.140">
    <property type="match status" value="1"/>
</dbReference>
<evidence type="ECO:0000313" key="4">
    <source>
        <dbReference type="Proteomes" id="UP000326944"/>
    </source>
</evidence>
<feature type="region of interest" description="Disordered" evidence="1">
    <location>
        <begin position="1"/>
        <end position="30"/>
    </location>
</feature>
<keyword evidence="4" id="KW-1185">Reference proteome</keyword>
<proteinExistence type="predicted"/>
<keyword evidence="3" id="KW-0969">Cilium</keyword>
<evidence type="ECO:0000256" key="1">
    <source>
        <dbReference type="SAM" id="MobiDB-lite"/>
    </source>
</evidence>
<dbReference type="AlphaFoldDB" id="A0A5P8P3L5"/>
<feature type="region of interest" description="Disordered" evidence="1">
    <location>
        <begin position="447"/>
        <end position="478"/>
    </location>
</feature>
<evidence type="ECO:0000313" key="3">
    <source>
        <dbReference type="EMBL" id="QFR50353.1"/>
    </source>
</evidence>
<dbReference type="RefSeq" id="WP_152308301.1">
    <property type="nucleotide sequence ID" value="NZ_CP043617.1"/>
</dbReference>
<feature type="compositionally biased region" description="Basic and acidic residues" evidence="1">
    <location>
        <begin position="175"/>
        <end position="185"/>
    </location>
</feature>
<feature type="domain" description="Flagellar hook-length control protein-like C-terminal" evidence="2">
    <location>
        <begin position="372"/>
        <end position="453"/>
    </location>
</feature>
<organism evidence="3 4">
    <name type="scientific">Sulfurimonas lithotrophica</name>
    <dbReference type="NCBI Taxonomy" id="2590022"/>
    <lineage>
        <taxon>Bacteria</taxon>
        <taxon>Pseudomonadati</taxon>
        <taxon>Campylobacterota</taxon>
        <taxon>Epsilonproteobacteria</taxon>
        <taxon>Campylobacterales</taxon>
        <taxon>Sulfurimonadaceae</taxon>
        <taxon>Sulfurimonas</taxon>
    </lineage>
</organism>